<evidence type="ECO:0000259" key="1">
    <source>
        <dbReference type="SMART" id="SM00449"/>
    </source>
</evidence>
<protein>
    <recommendedName>
        <fullName evidence="1">SPRY domain-containing protein</fullName>
    </recommendedName>
</protein>
<dbReference type="Ensembl" id="ENSGWIT00000016849.1">
    <property type="protein sequence ID" value="ENSGWIP00000015250.1"/>
    <property type="gene ID" value="ENSGWIG00000008559.1"/>
</dbReference>
<reference evidence="2" key="2">
    <citation type="submission" date="2025-08" db="UniProtKB">
        <authorList>
            <consortium name="Ensembl"/>
        </authorList>
    </citation>
    <scope>IDENTIFICATION</scope>
</reference>
<dbReference type="PANTHER" id="PTHR12381:SF66">
    <property type="entry name" value="HETEROGENEOUS NUCLEAR RIBONUCLEOPROTEIN U-LIKE PROTEIN 2"/>
    <property type="match status" value="1"/>
</dbReference>
<organism evidence="2 3">
    <name type="scientific">Gouania willdenowi</name>
    <name type="common">Blunt-snouted clingfish</name>
    <name type="synonym">Lepadogaster willdenowi</name>
    <dbReference type="NCBI Taxonomy" id="441366"/>
    <lineage>
        <taxon>Eukaryota</taxon>
        <taxon>Metazoa</taxon>
        <taxon>Chordata</taxon>
        <taxon>Craniata</taxon>
        <taxon>Vertebrata</taxon>
        <taxon>Euteleostomi</taxon>
        <taxon>Actinopterygii</taxon>
        <taxon>Neopterygii</taxon>
        <taxon>Teleostei</taxon>
        <taxon>Neoteleostei</taxon>
        <taxon>Acanthomorphata</taxon>
        <taxon>Ovalentaria</taxon>
        <taxon>Blenniimorphae</taxon>
        <taxon>Blenniiformes</taxon>
        <taxon>Gobiesocoidei</taxon>
        <taxon>Gobiesocidae</taxon>
        <taxon>Gobiesocinae</taxon>
        <taxon>Gouania</taxon>
    </lineage>
</organism>
<evidence type="ECO:0000313" key="3">
    <source>
        <dbReference type="Proteomes" id="UP000694680"/>
    </source>
</evidence>
<dbReference type="GO" id="GO:0000380">
    <property type="term" value="P:alternative mRNA splicing, via spliceosome"/>
    <property type="evidence" value="ECO:0007669"/>
    <property type="project" value="TreeGrafter"/>
</dbReference>
<dbReference type="Pfam" id="PF13671">
    <property type="entry name" value="AAA_33"/>
    <property type="match status" value="1"/>
</dbReference>
<dbReference type="SMART" id="SM00449">
    <property type="entry name" value="SPRY"/>
    <property type="match status" value="1"/>
</dbReference>
<dbReference type="InterPro" id="IPR043136">
    <property type="entry name" value="B30.2/SPRY_sf"/>
</dbReference>
<dbReference type="InterPro" id="IPR013320">
    <property type="entry name" value="ConA-like_dom_sf"/>
</dbReference>
<dbReference type="GO" id="GO:0003723">
    <property type="term" value="F:RNA binding"/>
    <property type="evidence" value="ECO:0007669"/>
    <property type="project" value="TreeGrafter"/>
</dbReference>
<reference evidence="2" key="1">
    <citation type="submission" date="2020-06" db="EMBL/GenBank/DDBJ databases">
        <authorList>
            <consortium name="Wellcome Sanger Institute Data Sharing"/>
        </authorList>
    </citation>
    <scope>NUCLEOTIDE SEQUENCE [LARGE SCALE GENOMIC DNA]</scope>
</reference>
<dbReference type="GO" id="GO:0005634">
    <property type="term" value="C:nucleus"/>
    <property type="evidence" value="ECO:0007669"/>
    <property type="project" value="TreeGrafter"/>
</dbReference>
<dbReference type="PANTHER" id="PTHR12381">
    <property type="entry name" value="HETEROGENEOUS NUCLEAR RIBONUCLEOPROTEIN U FAMILY MEMBER"/>
    <property type="match status" value="1"/>
</dbReference>
<feature type="domain" description="SPRY" evidence="1">
    <location>
        <begin position="34"/>
        <end position="166"/>
    </location>
</feature>
<reference evidence="2" key="3">
    <citation type="submission" date="2025-09" db="UniProtKB">
        <authorList>
            <consortium name="Ensembl"/>
        </authorList>
    </citation>
    <scope>IDENTIFICATION</scope>
</reference>
<dbReference type="Gene3D" id="3.40.50.300">
    <property type="entry name" value="P-loop containing nucleotide triphosphate hydrolases"/>
    <property type="match status" value="1"/>
</dbReference>
<dbReference type="InterPro" id="IPR027417">
    <property type="entry name" value="P-loop_NTPase"/>
</dbReference>
<proteinExistence type="predicted"/>
<dbReference type="SUPFAM" id="SSF49899">
    <property type="entry name" value="Concanavalin A-like lectins/glucanases"/>
    <property type="match status" value="1"/>
</dbReference>
<sequence>NYSGHPDGSGGQPRFWERFPLLWSGCKLTHGVLQGHVGFEMRIERRLVRAQLKDEKASELCGVRVGWSTSDASLLLGEDELSFCFDGRGIKVCSGIKEEFGETFSEGDIIGSYASFSKDGAVELSFQKNGRDMGVGFSLDPSVLQGRALFPHVFCKSCSVRLLLDTTAPPWYPGPPGFTALAALPPEQRVHVTIAPISRAQSEVVLMVGLPGSGKTSWAKTYMKQHPEKGFRLLGTEELLACMIVSQTSTTLIQCFTFTDASQCLTELNKVAAETLGNYILDQCNVLFSARHHKLQLFAGFRRRVVVIFPSLHEWKRRLLQHQNSDGENIPEIALLKLQDTLSAIKIHSSA</sequence>
<dbReference type="Proteomes" id="UP000694680">
    <property type="component" value="Chromosome 10"/>
</dbReference>
<dbReference type="Pfam" id="PF00622">
    <property type="entry name" value="SPRY"/>
    <property type="match status" value="1"/>
</dbReference>
<name>A0A8C5E218_GOUWI</name>
<evidence type="ECO:0000313" key="2">
    <source>
        <dbReference type="Ensembl" id="ENSGWIP00000015250.1"/>
    </source>
</evidence>
<dbReference type="SUPFAM" id="SSF52540">
    <property type="entry name" value="P-loop containing nucleoside triphosphate hydrolases"/>
    <property type="match status" value="1"/>
</dbReference>
<dbReference type="InterPro" id="IPR003877">
    <property type="entry name" value="SPRY_dom"/>
</dbReference>
<dbReference type="AlphaFoldDB" id="A0A8C5E218"/>
<keyword evidence="3" id="KW-1185">Reference proteome</keyword>
<accession>A0A8C5E218</accession>
<dbReference type="Gene3D" id="2.60.120.920">
    <property type="match status" value="1"/>
</dbReference>